<reference evidence="1" key="1">
    <citation type="journal article" date="2022" name="bioRxiv">
        <title>Thiovibrio frasassiensisgen. nov., sp. nov., an autotrophic, elemental sulfur disproportionating bacterium isolated from sulfidic karst sediment, and proposal of Thiovibrionaceae fam. nov.</title>
        <authorList>
            <person name="Aronson H."/>
            <person name="Thomas C."/>
            <person name="Bhattacharyya M."/>
            <person name="Eckstein S."/>
            <person name="Jensen S."/>
            <person name="Barco R."/>
            <person name="Macalady J."/>
            <person name="Amend J."/>
        </authorList>
    </citation>
    <scope>NUCLEOTIDE SEQUENCE</scope>
    <source>
        <strain evidence="1">RS19-109</strain>
    </source>
</reference>
<dbReference type="RefSeq" id="WP_307632491.1">
    <property type="nucleotide sequence ID" value="NZ_JAPHEH010000001.1"/>
</dbReference>
<protein>
    <submittedName>
        <fullName evidence="1">DUF523 domain-containing protein</fullName>
    </submittedName>
</protein>
<dbReference type="Proteomes" id="UP001154240">
    <property type="component" value="Unassembled WGS sequence"/>
</dbReference>
<gene>
    <name evidence="1" type="ORF">OLX77_05010</name>
</gene>
<proteinExistence type="predicted"/>
<reference evidence="1" key="2">
    <citation type="submission" date="2022-10" db="EMBL/GenBank/DDBJ databases">
        <authorList>
            <person name="Aronson H.S."/>
        </authorList>
    </citation>
    <scope>NUCLEOTIDE SEQUENCE</scope>
    <source>
        <strain evidence="1">RS19-109</strain>
    </source>
</reference>
<keyword evidence="2" id="KW-1185">Reference proteome</keyword>
<evidence type="ECO:0000313" key="1">
    <source>
        <dbReference type="EMBL" id="MDG4475518.1"/>
    </source>
</evidence>
<name>A0A9X4MFQ2_9BACT</name>
<comment type="caution">
    <text evidence="1">The sequence shown here is derived from an EMBL/GenBank/DDBJ whole genome shotgun (WGS) entry which is preliminary data.</text>
</comment>
<dbReference type="EMBL" id="JAPHEH010000001">
    <property type="protein sequence ID" value="MDG4475518.1"/>
    <property type="molecule type" value="Genomic_DNA"/>
</dbReference>
<dbReference type="PANTHER" id="PTHR30087:SF0">
    <property type="entry name" value="INNER MEMBRANE PROTEIN"/>
    <property type="match status" value="1"/>
</dbReference>
<evidence type="ECO:0000313" key="2">
    <source>
        <dbReference type="Proteomes" id="UP001154240"/>
    </source>
</evidence>
<dbReference type="PANTHER" id="PTHR30087">
    <property type="entry name" value="INNER MEMBRANE PROTEIN"/>
    <property type="match status" value="1"/>
</dbReference>
<dbReference type="Pfam" id="PF04463">
    <property type="entry name" value="2-thiour_desulf"/>
    <property type="match status" value="1"/>
</dbReference>
<dbReference type="InterPro" id="IPR007553">
    <property type="entry name" value="2-thiour_desulf"/>
</dbReference>
<accession>A0A9X4MFQ2</accession>
<dbReference type="AlphaFoldDB" id="A0A9X4MFQ2"/>
<sequence>MDTPTTIGISACLIGLKTRYDGGHRREQGLMEFLAGKVTLIPLCPEAECGLGIPREPMQLEGKPENPRLITITSRCDRSEEMLAWTTRRLETLGKESIVGLILKARSPSCGKRVPVHGAGKNGYSPGLFAHGVMARFPDLPIADEEELRDPARLADFLKHVTAEKKNTREKPR</sequence>
<organism evidence="1 2">
    <name type="scientific">Thiovibrio frasassiensis</name>
    <dbReference type="NCBI Taxonomy" id="2984131"/>
    <lineage>
        <taxon>Bacteria</taxon>
        <taxon>Pseudomonadati</taxon>
        <taxon>Thermodesulfobacteriota</taxon>
        <taxon>Desulfobulbia</taxon>
        <taxon>Desulfobulbales</taxon>
        <taxon>Thiovibrionaceae</taxon>
        <taxon>Thiovibrio</taxon>
    </lineage>
</organism>